<organism evidence="13 14">
    <name type="scientific">Cyphellophora europaea (strain CBS 101466)</name>
    <name type="common">Phialophora europaea</name>
    <dbReference type="NCBI Taxonomy" id="1220924"/>
    <lineage>
        <taxon>Eukaryota</taxon>
        <taxon>Fungi</taxon>
        <taxon>Dikarya</taxon>
        <taxon>Ascomycota</taxon>
        <taxon>Pezizomycotina</taxon>
        <taxon>Eurotiomycetes</taxon>
        <taxon>Chaetothyriomycetidae</taxon>
        <taxon>Chaetothyriales</taxon>
        <taxon>Cyphellophoraceae</taxon>
        <taxon>Cyphellophora</taxon>
    </lineage>
</organism>
<dbReference type="UniPathway" id="UPA00659"/>
<dbReference type="GeneID" id="19970754"/>
<evidence type="ECO:0000256" key="4">
    <source>
        <dbReference type="ARBA" id="ARBA00022832"/>
    </source>
</evidence>
<dbReference type="Pfam" id="PF01575">
    <property type="entry name" value="MaoC_dehydratas"/>
    <property type="match status" value="1"/>
</dbReference>
<keyword evidence="10" id="KW-0456">Lyase</keyword>
<keyword evidence="7" id="KW-0443">Lipid metabolism</keyword>
<sequence length="909" mass="98796">MTQSIRYDNRVIVITGAGAGLGRAYALFFAARGAKIVVNDLGGTFNGKDGPGGGRGGSARVADAVAKEITDAGGVAVADYHAVQEGEKIIETAIRAFGRVDVLINNAGILRDVTLRNMADEDWDAIIDVHVHGTMRTARAAWPHMRKQRYGRIVNTSSSSGLFGNFGQSNYAAAKMAVVGFSETLAFEGKKYNILCNVLAPGAASRLTQTVWSPDMMEVMKPDWVVPLVGVLCHEENKETGSIFEAAAGHFSKIRWERSKGWWGRPDDSLTADVVLKNHASIVNYQGAEHPQRVANSLEMLEKANSMPKNQPGEPLKFKDRAVLVTGGGDGLGRAYSLWFAKLGAKVVVNDLKNAKKVADEIKAIGGEAMPLEMSVENGAGVVKAVIDKYGRIDVVVNNAGILRDKAFMNMTDDMWYTVMNVHLRGTYAITRAAWPYMLKQRYGRIVNITSTSGIYGNFGQANYAAAKCGIIGFTKTTAREGAKYNIFVNTVAPSAGTNMTRTVRPEDEVLAMKPEYVAPLVAALCSEKPPANGQLYEAGTGWFAGTRWQRARGVDFDHTKGVMSVEDVAKAFPEICNFDNGKSDHPESPQDGSRWTMGNVLKDEKIASGLSQENRANRRYISKIDQAMQMKGTPSPYTYTDRDVILYNISLGAKRTDLPLVYENDSNFQVLPTFGIVPTYFSSAPYSLKDILPNFDMRMLLHGEQYLEIKQFPIPTSGTLKTTTTLLEVVDKGPAALVRRGATTTDASGTPVFYNESVSFIRGSGGFGGQRKGADRGAATAENKPPSRKPDRVVEEKTSEDVAALYRLMGDRNPLHIDPEFSKVGGFEVPILHGLATFGISGKHVFQAYGPFRNVKVRFAGTVLPGQTVVTEMWREGGKVVYQVKVNETGKLCISGAGAELLGGQARL</sequence>
<dbReference type="STRING" id="1220924.W2S0L6"/>
<dbReference type="PRINTS" id="PR00080">
    <property type="entry name" value="SDRFAMILY"/>
</dbReference>
<keyword evidence="14" id="KW-1185">Reference proteome</keyword>
<dbReference type="eggNOG" id="KOG1206">
    <property type="taxonomic scope" value="Eukaryota"/>
</dbReference>
<keyword evidence="5" id="KW-0521">NADP</keyword>
<evidence type="ECO:0000256" key="7">
    <source>
        <dbReference type="ARBA" id="ARBA00023098"/>
    </source>
</evidence>
<evidence type="ECO:0000256" key="5">
    <source>
        <dbReference type="ARBA" id="ARBA00022857"/>
    </source>
</evidence>
<evidence type="ECO:0000259" key="12">
    <source>
        <dbReference type="SMART" id="SM00822"/>
    </source>
</evidence>
<dbReference type="Gene3D" id="3.10.129.10">
    <property type="entry name" value="Hotdog Thioesterase"/>
    <property type="match status" value="1"/>
</dbReference>
<dbReference type="InterPro" id="IPR057326">
    <property type="entry name" value="KR_dom"/>
</dbReference>
<evidence type="ECO:0000313" key="14">
    <source>
        <dbReference type="Proteomes" id="UP000030752"/>
    </source>
</evidence>
<comment type="similarity">
    <text evidence="3">Belongs to the short-chain dehydrogenases/reductases (SDR) family.</text>
</comment>
<dbReference type="SMART" id="SM00822">
    <property type="entry name" value="PKS_KR"/>
    <property type="match status" value="1"/>
</dbReference>
<keyword evidence="6" id="KW-0560">Oxidoreductase</keyword>
<dbReference type="InterPro" id="IPR051687">
    <property type="entry name" value="Peroxisomal_Beta-Oxidation"/>
</dbReference>
<dbReference type="EMBL" id="KB822719">
    <property type="protein sequence ID" value="ETN41479.1"/>
    <property type="molecule type" value="Genomic_DNA"/>
</dbReference>
<evidence type="ECO:0000313" key="13">
    <source>
        <dbReference type="EMBL" id="ETN41479.1"/>
    </source>
</evidence>
<proteinExistence type="inferred from homology"/>
<protein>
    <recommendedName>
        <fullName evidence="12">Ketoreductase domain-containing protein</fullName>
    </recommendedName>
</protein>
<dbReference type="Pfam" id="PF22622">
    <property type="entry name" value="MFE-2_hydrat-2_N"/>
    <property type="match status" value="1"/>
</dbReference>
<dbReference type="FunCoup" id="W2S0L6">
    <property type="interactions" value="265"/>
</dbReference>
<name>W2S0L6_CYPE1</name>
<reference evidence="13 14" key="1">
    <citation type="submission" date="2013-03" db="EMBL/GenBank/DDBJ databases">
        <title>The Genome Sequence of Phialophora europaea CBS 101466.</title>
        <authorList>
            <consortium name="The Broad Institute Genomics Platform"/>
            <person name="Cuomo C."/>
            <person name="de Hoog S."/>
            <person name="Gorbushina A."/>
            <person name="Walker B."/>
            <person name="Young S.K."/>
            <person name="Zeng Q."/>
            <person name="Gargeya S."/>
            <person name="Fitzgerald M."/>
            <person name="Haas B."/>
            <person name="Abouelleil A."/>
            <person name="Allen A.W."/>
            <person name="Alvarado L."/>
            <person name="Arachchi H.M."/>
            <person name="Berlin A.M."/>
            <person name="Chapman S.B."/>
            <person name="Gainer-Dewar J."/>
            <person name="Goldberg J."/>
            <person name="Griggs A."/>
            <person name="Gujja S."/>
            <person name="Hansen M."/>
            <person name="Howarth C."/>
            <person name="Imamovic A."/>
            <person name="Ireland A."/>
            <person name="Larimer J."/>
            <person name="McCowan C."/>
            <person name="Murphy C."/>
            <person name="Pearson M."/>
            <person name="Poon T.W."/>
            <person name="Priest M."/>
            <person name="Roberts A."/>
            <person name="Saif S."/>
            <person name="Shea T."/>
            <person name="Sisk P."/>
            <person name="Sykes S."/>
            <person name="Wortman J."/>
            <person name="Nusbaum C."/>
            <person name="Birren B."/>
        </authorList>
    </citation>
    <scope>NUCLEOTIDE SEQUENCE [LARGE SCALE GENOMIC DNA]</scope>
    <source>
        <strain evidence="13 14">CBS 101466</strain>
    </source>
</reference>
<dbReference type="InterPro" id="IPR054357">
    <property type="entry name" value="MFE-2_N"/>
</dbReference>
<dbReference type="PRINTS" id="PR00081">
    <property type="entry name" value="GDHRDH"/>
</dbReference>
<dbReference type="Gene3D" id="3.40.50.720">
    <property type="entry name" value="NAD(P)-binding Rossmann-like Domain"/>
    <property type="match status" value="2"/>
</dbReference>
<dbReference type="PANTHER" id="PTHR45024:SF2">
    <property type="entry name" value="SCP2 DOMAIN-CONTAINING PROTEIN"/>
    <property type="match status" value="1"/>
</dbReference>
<dbReference type="PROSITE" id="PS00061">
    <property type="entry name" value="ADH_SHORT"/>
    <property type="match status" value="1"/>
</dbReference>
<dbReference type="AlphaFoldDB" id="W2S0L6"/>
<evidence type="ECO:0000256" key="8">
    <source>
        <dbReference type="ARBA" id="ARBA00023140"/>
    </source>
</evidence>
<dbReference type="OrthoDB" id="3592703at2759"/>
<dbReference type="RefSeq" id="XP_008715988.1">
    <property type="nucleotide sequence ID" value="XM_008717766.1"/>
</dbReference>
<dbReference type="GO" id="GO:0006635">
    <property type="term" value="P:fatty acid beta-oxidation"/>
    <property type="evidence" value="ECO:0007669"/>
    <property type="project" value="UniProtKB-UniPathway"/>
</dbReference>
<dbReference type="GO" id="GO:0016853">
    <property type="term" value="F:isomerase activity"/>
    <property type="evidence" value="ECO:0007669"/>
    <property type="project" value="UniProtKB-KW"/>
</dbReference>
<dbReference type="InParanoid" id="W2S0L6"/>
<gene>
    <name evidence="13" type="ORF">HMPREF1541_03415</name>
</gene>
<evidence type="ECO:0000256" key="10">
    <source>
        <dbReference type="ARBA" id="ARBA00023239"/>
    </source>
</evidence>
<dbReference type="InterPro" id="IPR036291">
    <property type="entry name" value="NAD(P)-bd_dom_sf"/>
</dbReference>
<dbReference type="InterPro" id="IPR020904">
    <property type="entry name" value="Sc_DH/Rdtase_CS"/>
</dbReference>
<keyword evidence="8" id="KW-0576">Peroxisome</keyword>
<dbReference type="SUPFAM" id="SSF51735">
    <property type="entry name" value="NAD(P)-binding Rossmann-fold domains"/>
    <property type="match status" value="2"/>
</dbReference>
<dbReference type="InterPro" id="IPR029069">
    <property type="entry name" value="HotDog_dom_sf"/>
</dbReference>
<dbReference type="FunFam" id="3.40.50.720:FF:000084">
    <property type="entry name" value="Short-chain dehydrogenase reductase"/>
    <property type="match status" value="1"/>
</dbReference>
<dbReference type="PANTHER" id="PTHR45024">
    <property type="entry name" value="DEHYDROGENASES, SHORT CHAIN"/>
    <property type="match status" value="1"/>
</dbReference>
<dbReference type="CDD" id="cd03448">
    <property type="entry name" value="HDE_HSD"/>
    <property type="match status" value="1"/>
</dbReference>
<keyword evidence="9" id="KW-0413">Isomerase</keyword>
<dbReference type="FunFam" id="3.40.50.720:FF:000410">
    <property type="entry name" value="Peroxisomal multifunctional beta-oxidation protein"/>
    <property type="match status" value="1"/>
</dbReference>
<dbReference type="InterPro" id="IPR002347">
    <property type="entry name" value="SDR_fam"/>
</dbReference>
<dbReference type="GO" id="GO:0004300">
    <property type="term" value="F:enoyl-CoA hydratase activity"/>
    <property type="evidence" value="ECO:0007669"/>
    <property type="project" value="UniProtKB-ARBA"/>
</dbReference>
<dbReference type="GO" id="GO:0005777">
    <property type="term" value="C:peroxisome"/>
    <property type="evidence" value="ECO:0007669"/>
    <property type="project" value="UniProtKB-SubCell"/>
</dbReference>
<dbReference type="VEuPathDB" id="FungiDB:HMPREF1541_03415"/>
<comment type="pathway">
    <text evidence="2">Lipid metabolism; fatty acid beta-oxidation.</text>
</comment>
<comment type="subcellular location">
    <subcellularLocation>
        <location evidence="1">Peroxisome</location>
    </subcellularLocation>
</comment>
<accession>W2S0L6</accession>
<evidence type="ECO:0000256" key="6">
    <source>
        <dbReference type="ARBA" id="ARBA00023002"/>
    </source>
</evidence>
<evidence type="ECO:0000256" key="3">
    <source>
        <dbReference type="ARBA" id="ARBA00006484"/>
    </source>
</evidence>
<evidence type="ECO:0000256" key="2">
    <source>
        <dbReference type="ARBA" id="ARBA00005005"/>
    </source>
</evidence>
<dbReference type="SUPFAM" id="SSF54637">
    <property type="entry name" value="Thioesterase/thiol ester dehydrase-isomerase"/>
    <property type="match status" value="2"/>
</dbReference>
<evidence type="ECO:0000256" key="1">
    <source>
        <dbReference type="ARBA" id="ARBA00004275"/>
    </source>
</evidence>
<dbReference type="GO" id="GO:0016491">
    <property type="term" value="F:oxidoreductase activity"/>
    <property type="evidence" value="ECO:0007669"/>
    <property type="project" value="UniProtKB-KW"/>
</dbReference>
<evidence type="ECO:0000256" key="11">
    <source>
        <dbReference type="SAM" id="MobiDB-lite"/>
    </source>
</evidence>
<evidence type="ECO:0000256" key="9">
    <source>
        <dbReference type="ARBA" id="ARBA00023235"/>
    </source>
</evidence>
<dbReference type="Proteomes" id="UP000030752">
    <property type="component" value="Unassembled WGS sequence"/>
</dbReference>
<feature type="region of interest" description="Disordered" evidence="11">
    <location>
        <begin position="766"/>
        <end position="796"/>
    </location>
</feature>
<feature type="domain" description="Ketoreductase" evidence="12">
    <location>
        <begin position="10"/>
        <end position="210"/>
    </location>
</feature>
<dbReference type="Pfam" id="PF00106">
    <property type="entry name" value="adh_short"/>
    <property type="match status" value="2"/>
</dbReference>
<dbReference type="InterPro" id="IPR002539">
    <property type="entry name" value="MaoC-like_dom"/>
</dbReference>
<dbReference type="HOGENOM" id="CLU_010194_18_0_1"/>
<dbReference type="CDD" id="cd05353">
    <property type="entry name" value="hydroxyacyl-CoA-like_DH_SDR_c-like"/>
    <property type="match status" value="2"/>
</dbReference>
<keyword evidence="4" id="KW-0276">Fatty acid metabolism</keyword>